<comment type="caution">
    <text evidence="1">The sequence shown here is derived from an EMBL/GenBank/DDBJ whole genome shotgun (WGS) entry which is preliminary data.</text>
</comment>
<protein>
    <submittedName>
        <fullName evidence="1">Uncharacterized protein</fullName>
    </submittedName>
</protein>
<sequence length="358" mass="39988">MSTRRATHAGSWYSDNADELSGQLDSWLDIVPNPVSEIEPAGDKTPVPIQGARAIIGPHAGYSYSGSNAAFAYKCIDPTQIKRVFILGPSHHVFLNNRCALSKCKEYSTPLGNLRLDLETIENLKGHGNWQTMSRDVDEDEHSLEMHLPYIFKMFERQIDRVSLVPILVGSLRFDGEQYYGELLAPYLADPQNLFVISSDFCHWGSRFKYTYYQELSSDGQQPTGRATHLGKARGGGGGDRQLPGNTPIWKSIRKLDWDGMEVVARMDHAGFKRYLDDTDNTICGRHPISVLLAAVNKLYPHPLAEEALEGQRNGGGNEVDWPRLRFVKYDQSSKVVGPADSSVSYASAYLYLPSLNM</sequence>
<dbReference type="EMBL" id="JANBPG010002106">
    <property type="protein sequence ID" value="KAJ1887025.1"/>
    <property type="molecule type" value="Genomic_DNA"/>
</dbReference>
<keyword evidence="2" id="KW-1185">Reference proteome</keyword>
<gene>
    <name evidence="1" type="ORF">LPJ66_009332</name>
</gene>
<organism evidence="1 2">
    <name type="scientific">Kickxella alabastrina</name>
    <dbReference type="NCBI Taxonomy" id="61397"/>
    <lineage>
        <taxon>Eukaryota</taxon>
        <taxon>Fungi</taxon>
        <taxon>Fungi incertae sedis</taxon>
        <taxon>Zoopagomycota</taxon>
        <taxon>Kickxellomycotina</taxon>
        <taxon>Kickxellomycetes</taxon>
        <taxon>Kickxellales</taxon>
        <taxon>Kickxellaceae</taxon>
        <taxon>Kickxella</taxon>
    </lineage>
</organism>
<dbReference type="Proteomes" id="UP001150581">
    <property type="component" value="Unassembled WGS sequence"/>
</dbReference>
<reference evidence="1" key="1">
    <citation type="submission" date="2022-07" db="EMBL/GenBank/DDBJ databases">
        <title>Phylogenomic reconstructions and comparative analyses of Kickxellomycotina fungi.</title>
        <authorList>
            <person name="Reynolds N.K."/>
            <person name="Stajich J.E."/>
            <person name="Barry K."/>
            <person name="Grigoriev I.V."/>
            <person name="Crous P."/>
            <person name="Smith M.E."/>
        </authorList>
    </citation>
    <scope>NUCLEOTIDE SEQUENCE</scope>
    <source>
        <strain evidence="1">Benny 63K</strain>
    </source>
</reference>
<evidence type="ECO:0000313" key="2">
    <source>
        <dbReference type="Proteomes" id="UP001150581"/>
    </source>
</evidence>
<proteinExistence type="predicted"/>
<accession>A0ACC1I7E3</accession>
<name>A0ACC1I7E3_9FUNG</name>
<evidence type="ECO:0000313" key="1">
    <source>
        <dbReference type="EMBL" id="KAJ1887025.1"/>
    </source>
</evidence>